<keyword evidence="2" id="KW-0067">ATP-binding</keyword>
<dbReference type="RefSeq" id="WP_205965868.1">
    <property type="nucleotide sequence ID" value="NZ_SRPG01000036.1"/>
</dbReference>
<feature type="domain" description="PD-(D/E)XK endonuclease-like" evidence="1">
    <location>
        <begin position="8"/>
        <end position="156"/>
    </location>
</feature>
<evidence type="ECO:0000259" key="1">
    <source>
        <dbReference type="Pfam" id="PF12705"/>
    </source>
</evidence>
<dbReference type="EMBL" id="SRPG01000036">
    <property type="protein sequence ID" value="TGN67238.1"/>
    <property type="molecule type" value="Genomic_DNA"/>
</dbReference>
<dbReference type="InterPro" id="IPR011335">
    <property type="entry name" value="Restrct_endonuc-II-like"/>
</dbReference>
<sequence length="187" mass="19386">ATSDGDREAAMLRGTRLHLLLEHLPAHPAPDWPRIAGAILSGAEGGLPDAADMALLLAEAGEILSAPALTQVLQPGPGAQILSEVALTAPLPGLGVLNGVIDRLVVTPDLITAVDYKTNADVPATPEAVPEGILRQMAAYRAALRGIWPGRPLRMAVLWTAGRSLMDLPDAVLDPVMARLGVEAPAS</sequence>
<dbReference type="InterPro" id="IPR038726">
    <property type="entry name" value="PDDEXK_AddAB-type"/>
</dbReference>
<proteinExistence type="predicted"/>
<dbReference type="GO" id="GO:0004386">
    <property type="term" value="F:helicase activity"/>
    <property type="evidence" value="ECO:0007669"/>
    <property type="project" value="UniProtKB-KW"/>
</dbReference>
<evidence type="ECO:0000313" key="3">
    <source>
        <dbReference type="Proteomes" id="UP000297972"/>
    </source>
</evidence>
<feature type="non-terminal residue" evidence="2">
    <location>
        <position position="1"/>
    </location>
</feature>
<gene>
    <name evidence="2" type="ORF">E4L95_05790</name>
</gene>
<keyword evidence="2" id="KW-0378">Hydrolase</keyword>
<keyword evidence="2" id="KW-0347">Helicase</keyword>
<dbReference type="SUPFAM" id="SSF52980">
    <property type="entry name" value="Restriction endonuclease-like"/>
    <property type="match status" value="1"/>
</dbReference>
<keyword evidence="2" id="KW-0547">Nucleotide-binding</keyword>
<organism evidence="2 3">
    <name type="scientific">Paracoccus liaowanqingii</name>
    <dbReference type="NCBI Taxonomy" id="2560053"/>
    <lineage>
        <taxon>Bacteria</taxon>
        <taxon>Pseudomonadati</taxon>
        <taxon>Pseudomonadota</taxon>
        <taxon>Alphaproteobacteria</taxon>
        <taxon>Rhodobacterales</taxon>
        <taxon>Paracoccaceae</taxon>
        <taxon>Paracoccus</taxon>
    </lineage>
</organism>
<name>A0A4Z1CQI4_9RHOB</name>
<dbReference type="InterPro" id="IPR011604">
    <property type="entry name" value="PDDEXK-like_dom_sf"/>
</dbReference>
<evidence type="ECO:0000313" key="2">
    <source>
        <dbReference type="EMBL" id="TGN67238.1"/>
    </source>
</evidence>
<reference evidence="2 3" key="1">
    <citation type="submission" date="2019-03" db="EMBL/GenBank/DDBJ databases">
        <authorList>
            <person name="Li J."/>
        </authorList>
    </citation>
    <scope>NUCLEOTIDE SEQUENCE [LARGE SCALE GENOMIC DNA]</scope>
    <source>
        <strain evidence="2 3">3058</strain>
    </source>
</reference>
<protein>
    <submittedName>
        <fullName evidence="2">Double-strand break repair helicase AddA</fullName>
    </submittedName>
</protein>
<accession>A0A4Z1CQI4</accession>
<dbReference type="Proteomes" id="UP000297972">
    <property type="component" value="Unassembled WGS sequence"/>
</dbReference>
<dbReference type="Gene3D" id="3.90.320.10">
    <property type="match status" value="1"/>
</dbReference>
<dbReference type="Pfam" id="PF12705">
    <property type="entry name" value="PDDEXK_1"/>
    <property type="match status" value="1"/>
</dbReference>
<comment type="caution">
    <text evidence="2">The sequence shown here is derived from an EMBL/GenBank/DDBJ whole genome shotgun (WGS) entry which is preliminary data.</text>
</comment>
<keyword evidence="3" id="KW-1185">Reference proteome</keyword>
<dbReference type="AlphaFoldDB" id="A0A4Z1CQI4"/>